<reference evidence="12" key="1">
    <citation type="journal article" date="2023" name="PhytoFront">
        <title>Draft Genome Resources of Seven Strains of Tilletia horrida, Causal Agent of Kernel Smut of Rice.</title>
        <authorList>
            <person name="Khanal S."/>
            <person name="Antony Babu S."/>
            <person name="Zhou X.G."/>
        </authorList>
    </citation>
    <scope>NUCLEOTIDE SEQUENCE</scope>
    <source>
        <strain evidence="12">TX6</strain>
    </source>
</reference>
<feature type="transmembrane region" description="Helical" evidence="10">
    <location>
        <begin position="348"/>
        <end position="376"/>
    </location>
</feature>
<evidence type="ECO:0000256" key="4">
    <source>
        <dbReference type="ARBA" id="ARBA00022692"/>
    </source>
</evidence>
<feature type="transmembrane region" description="Helical" evidence="10">
    <location>
        <begin position="759"/>
        <end position="782"/>
    </location>
</feature>
<feature type="transmembrane region" description="Helical" evidence="10">
    <location>
        <begin position="461"/>
        <end position="488"/>
    </location>
</feature>
<dbReference type="PANTHER" id="PTHR16228:SF7">
    <property type="entry name" value="SLC41A_MGTE INTEGRAL MEMBRANE DOMAIN-CONTAINING PROTEIN"/>
    <property type="match status" value="1"/>
</dbReference>
<feature type="compositionally biased region" description="Acidic residues" evidence="9">
    <location>
        <begin position="159"/>
        <end position="171"/>
    </location>
</feature>
<organism evidence="12 13">
    <name type="scientific">Tilletia horrida</name>
    <dbReference type="NCBI Taxonomy" id="155126"/>
    <lineage>
        <taxon>Eukaryota</taxon>
        <taxon>Fungi</taxon>
        <taxon>Dikarya</taxon>
        <taxon>Basidiomycota</taxon>
        <taxon>Ustilaginomycotina</taxon>
        <taxon>Exobasidiomycetes</taxon>
        <taxon>Tilletiales</taxon>
        <taxon>Tilletiaceae</taxon>
        <taxon>Tilletia</taxon>
    </lineage>
</organism>
<dbReference type="SUPFAM" id="SSF161093">
    <property type="entry name" value="MgtE membrane domain-like"/>
    <property type="match status" value="4"/>
</dbReference>
<evidence type="ECO:0000256" key="9">
    <source>
        <dbReference type="SAM" id="MobiDB-lite"/>
    </source>
</evidence>
<feature type="transmembrane region" description="Helical" evidence="10">
    <location>
        <begin position="564"/>
        <end position="585"/>
    </location>
</feature>
<keyword evidence="7" id="KW-0406">Ion transport</keyword>
<dbReference type="GO" id="GO:0008324">
    <property type="term" value="F:monoatomic cation transmembrane transporter activity"/>
    <property type="evidence" value="ECO:0007669"/>
    <property type="project" value="InterPro"/>
</dbReference>
<feature type="compositionally biased region" description="Acidic residues" evidence="9">
    <location>
        <begin position="194"/>
        <end position="219"/>
    </location>
</feature>
<feature type="transmembrane region" description="Helical" evidence="10">
    <location>
        <begin position="719"/>
        <end position="747"/>
    </location>
</feature>
<dbReference type="Gene3D" id="1.10.357.20">
    <property type="entry name" value="SLC41 divalent cation transporters, integral membrane domain"/>
    <property type="match status" value="3"/>
</dbReference>
<comment type="subcellular location">
    <subcellularLocation>
        <location evidence="1">Membrane</location>
        <topology evidence="1">Multi-pass membrane protein</topology>
    </subcellularLocation>
</comment>
<evidence type="ECO:0000256" key="6">
    <source>
        <dbReference type="ARBA" id="ARBA00022989"/>
    </source>
</evidence>
<evidence type="ECO:0000256" key="5">
    <source>
        <dbReference type="ARBA" id="ARBA00022842"/>
    </source>
</evidence>
<dbReference type="InterPro" id="IPR006667">
    <property type="entry name" value="SLC41_membr_dom"/>
</dbReference>
<evidence type="ECO:0000256" key="10">
    <source>
        <dbReference type="SAM" id="Phobius"/>
    </source>
</evidence>
<keyword evidence="6 10" id="KW-1133">Transmembrane helix</keyword>
<dbReference type="AlphaFoldDB" id="A0AAN6GR66"/>
<feature type="transmembrane region" description="Helical" evidence="10">
    <location>
        <begin position="686"/>
        <end position="707"/>
    </location>
</feature>
<keyword evidence="4 10" id="KW-0812">Transmembrane</keyword>
<feature type="compositionally biased region" description="Pro residues" evidence="9">
    <location>
        <begin position="1"/>
        <end position="11"/>
    </location>
</feature>
<proteinExistence type="inferred from homology"/>
<name>A0AAN6GR66_9BASI</name>
<dbReference type="PANTHER" id="PTHR16228">
    <property type="entry name" value="DIVALENT CATION TRANSPORTER SOLUTE CARRIER FAMILY 41"/>
    <property type="match status" value="1"/>
</dbReference>
<feature type="domain" description="SLC41A/MgtE integral membrane" evidence="11">
    <location>
        <begin position="459"/>
        <end position="517"/>
    </location>
</feature>
<comment type="similarity">
    <text evidence="2">Belongs to the SLC41A transporter family.</text>
</comment>
<keyword evidence="13" id="KW-1185">Reference proteome</keyword>
<feature type="compositionally biased region" description="Low complexity" evidence="9">
    <location>
        <begin position="33"/>
        <end position="45"/>
    </location>
</feature>
<evidence type="ECO:0000256" key="2">
    <source>
        <dbReference type="ARBA" id="ARBA00009749"/>
    </source>
</evidence>
<keyword evidence="8 10" id="KW-0472">Membrane</keyword>
<comment type="caution">
    <text evidence="12">The sequence shown here is derived from an EMBL/GenBank/DDBJ whole genome shotgun (WGS) entry which is preliminary data.</text>
</comment>
<dbReference type="InterPro" id="IPR036739">
    <property type="entry name" value="SLC41_membr_dom_sf"/>
</dbReference>
<evidence type="ECO:0000313" key="13">
    <source>
        <dbReference type="Proteomes" id="UP001176517"/>
    </source>
</evidence>
<evidence type="ECO:0000256" key="1">
    <source>
        <dbReference type="ARBA" id="ARBA00004141"/>
    </source>
</evidence>
<evidence type="ECO:0000256" key="3">
    <source>
        <dbReference type="ARBA" id="ARBA00022448"/>
    </source>
</evidence>
<feature type="domain" description="SLC41A/MgtE integral membrane" evidence="11">
    <location>
        <begin position="311"/>
        <end position="373"/>
    </location>
</feature>
<keyword evidence="3" id="KW-0813">Transport</keyword>
<dbReference type="EMBL" id="JAPDMZ010000059">
    <property type="protein sequence ID" value="KAK0552709.1"/>
    <property type="molecule type" value="Genomic_DNA"/>
</dbReference>
<feature type="region of interest" description="Disordered" evidence="9">
    <location>
        <begin position="379"/>
        <end position="401"/>
    </location>
</feature>
<evidence type="ECO:0000313" key="12">
    <source>
        <dbReference type="EMBL" id="KAK0552709.1"/>
    </source>
</evidence>
<feature type="transmembrane region" description="Helical" evidence="10">
    <location>
        <begin position="274"/>
        <end position="295"/>
    </location>
</feature>
<gene>
    <name evidence="12" type="ORF">OC846_002772</name>
</gene>
<dbReference type="InterPro" id="IPR045349">
    <property type="entry name" value="SLC41A1-3"/>
</dbReference>
<feature type="transmembrane region" description="Helical" evidence="10">
    <location>
        <begin position="500"/>
        <end position="524"/>
    </location>
</feature>
<protein>
    <recommendedName>
        <fullName evidence="11">SLC41A/MgtE integral membrane domain-containing protein</fullName>
    </recommendedName>
</protein>
<dbReference type="Pfam" id="PF01769">
    <property type="entry name" value="MgtE"/>
    <property type="match status" value="3"/>
</dbReference>
<dbReference type="GO" id="GO:0005886">
    <property type="term" value="C:plasma membrane"/>
    <property type="evidence" value="ECO:0007669"/>
    <property type="project" value="TreeGrafter"/>
</dbReference>
<feature type="domain" description="SLC41A/MgtE integral membrane" evidence="11">
    <location>
        <begin position="692"/>
        <end position="774"/>
    </location>
</feature>
<evidence type="ECO:0000256" key="8">
    <source>
        <dbReference type="ARBA" id="ARBA00023136"/>
    </source>
</evidence>
<keyword evidence="5" id="KW-0460">Magnesium</keyword>
<sequence>MASDPSTPPASPRGRQHSTNAVLAAVIAESGSDHASSSFTSTSSSGGAGAGRRRSTSSNVPLSPSRAAMIAAARSHPRASAGHVDPELLPEEIFSIGNPAISPASDSARRSGSPARLHRHHLSNRSLGGSSALGGPSTSAISSPLRSSVRLADTSAEGHEDDDGSFVEGDTESARKTRSTQARARQLRRTIDLLSEDEDDDVDEEDHLVSRDEEDDTEDPLSKSVRSLPSSYAEAGASNLTDGRFRDRNETAGKSVRLRDRTLFSQIWTIAREAIPSLTFSVVSLILTGQLLVHLARWPVFLKVDKLFILIPILLNLKGNLEMNLSLRMSTSANIGELDIRRTRQTLIAGNLALLQVQALIVSAFAGTLAFVLGVVTPSSEPNTPPVASSGPRRSSEAGPGSEVVGLVFSALANRRRRRRLGGPTSTLTGSNALQPRRIIHHHPKPPSDPALRLRNGYFEFVLVLATGMLSASFSSAILGSFMCALVVITRRMGGNPDNIASPLAASLGDLLTLTILGLAASALVKFEGTVLATIILAGLVVACLSFFVVSYRNAYVRELLTSGWVPLLVAMFISSGAGLVLDAYVQKYEGFALLVPISTGLPGAAAAIFASRISTALHSGIITLGSTTLTPTSSFNSRSGIKPPSGLSSAKARVSRTVARYAPRWLRRAWNNVVGSIPGRPAEGWLVPATLFGIVLVIDIGFLGLVQGMGEITFGWRFALCYLLSMIIAVCFALCLSHAFCHYLWAKDYDPDIYCLPFVSSIVDVVGQALLVMAFSLASALGEHVIADPNAGGGQGGM</sequence>
<accession>A0AAN6GR66</accession>
<feature type="transmembrane region" description="Helical" evidence="10">
    <location>
        <begin position="531"/>
        <end position="552"/>
    </location>
</feature>
<evidence type="ECO:0000259" key="11">
    <source>
        <dbReference type="Pfam" id="PF01769"/>
    </source>
</evidence>
<feature type="compositionally biased region" description="Low complexity" evidence="9">
    <location>
        <begin position="124"/>
        <end position="139"/>
    </location>
</feature>
<dbReference type="Proteomes" id="UP001176517">
    <property type="component" value="Unassembled WGS sequence"/>
</dbReference>
<feature type="region of interest" description="Disordered" evidence="9">
    <location>
        <begin position="1"/>
        <end position="246"/>
    </location>
</feature>
<evidence type="ECO:0000256" key="7">
    <source>
        <dbReference type="ARBA" id="ARBA00023065"/>
    </source>
</evidence>